<dbReference type="SUPFAM" id="SSF89360">
    <property type="entry name" value="HesB-like domain"/>
    <property type="match status" value="1"/>
</dbReference>
<gene>
    <name evidence="7" type="ORF">UBRO2_05115</name>
    <name evidence="6" type="ORF">UBRO_01250</name>
</gene>
<dbReference type="Pfam" id="PF01521">
    <property type="entry name" value="Fe-S_biosyn"/>
    <property type="match status" value="1"/>
</dbReference>
<sequence length="346" mass="35824">MSIQSATSASLATASRAAMLPFLYPAAARCSASLSTKAPSARRLASTTSSASLHASSSFRRAICSPRVATSSRWLSTSVSSSSPASSSKAQLQIATDSSTSSSSNTPLFASSPSTSTSQPRRTEKTETASVDPACATLSPSSPASPKSQKDPRVAVSQEAAPTPSPATPVPSASDPAPSSKLTPSKAAELAKDPKVAATMPQASALASAPTSSSTSSSTATPKKAAADRGTKFRSRTAALKLTPTAVLRLHALMESESGPKLIRVGVRNKGCAGMSYHLEYVKPEEAGRFDERVKQDGVEVLIDSKALFSIIGSEMDWQEDRLSAKFVFNNPNVKEACGCGESFLT</sequence>
<feature type="compositionally biased region" description="Low complexity" evidence="4">
    <location>
        <begin position="98"/>
        <end position="120"/>
    </location>
</feature>
<dbReference type="InterPro" id="IPR016092">
    <property type="entry name" value="ATAP"/>
</dbReference>
<dbReference type="GO" id="GO:0051537">
    <property type="term" value="F:2 iron, 2 sulfur cluster binding"/>
    <property type="evidence" value="ECO:0007669"/>
    <property type="project" value="TreeGrafter"/>
</dbReference>
<feature type="region of interest" description="Disordered" evidence="4">
    <location>
        <begin position="77"/>
        <end position="232"/>
    </location>
</feature>
<protein>
    <recommendedName>
        <fullName evidence="3">Iron-sulfur assembly protein 1</fullName>
    </recommendedName>
</protein>
<evidence type="ECO:0000256" key="1">
    <source>
        <dbReference type="ARBA" id="ARBA00006718"/>
    </source>
</evidence>
<evidence type="ECO:0000313" key="7">
    <source>
        <dbReference type="EMBL" id="SYW83224.1"/>
    </source>
</evidence>
<dbReference type="PANTHER" id="PTHR10072:SF41">
    <property type="entry name" value="IRON-SULFUR CLUSTER ASSEMBLY 1 HOMOLOG, MITOCHONDRIAL"/>
    <property type="match status" value="1"/>
</dbReference>
<reference evidence="7" key="3">
    <citation type="submission" date="2018-08" db="EMBL/GenBank/DDBJ databases">
        <authorList>
            <person name="Guldener U."/>
        </authorList>
    </citation>
    <scope>NUCLEOTIDE SEQUENCE</scope>
    <source>
        <strain evidence="7">UB2</strain>
    </source>
</reference>
<dbReference type="EMBL" id="ULHB01000143">
    <property type="protein sequence ID" value="SYW83224.1"/>
    <property type="molecule type" value="Genomic_DNA"/>
</dbReference>
<reference evidence="8" key="1">
    <citation type="submission" date="2016-04" db="EMBL/GenBank/DDBJ databases">
        <authorList>
            <person name="Guldener U."/>
            <person name="Guldener U."/>
        </authorList>
    </citation>
    <scope>NUCLEOTIDE SEQUENCE [LARGE SCALE GENOMIC DNA]</scope>
    <source>
        <strain evidence="8">UB2112</strain>
    </source>
</reference>
<feature type="compositionally biased region" description="Low complexity" evidence="4">
    <location>
        <begin position="203"/>
        <end position="224"/>
    </location>
</feature>
<dbReference type="GO" id="GO:0005739">
    <property type="term" value="C:mitochondrion"/>
    <property type="evidence" value="ECO:0007669"/>
    <property type="project" value="TreeGrafter"/>
</dbReference>
<evidence type="ECO:0000313" key="6">
    <source>
        <dbReference type="EMBL" id="SAM74758.1"/>
    </source>
</evidence>
<organism evidence="6 8">
    <name type="scientific">Ustilago bromivora</name>
    <dbReference type="NCBI Taxonomy" id="307758"/>
    <lineage>
        <taxon>Eukaryota</taxon>
        <taxon>Fungi</taxon>
        <taxon>Dikarya</taxon>
        <taxon>Basidiomycota</taxon>
        <taxon>Ustilaginomycotina</taxon>
        <taxon>Ustilaginomycetes</taxon>
        <taxon>Ustilaginales</taxon>
        <taxon>Ustilaginaceae</taxon>
        <taxon>Ustilago</taxon>
    </lineage>
</organism>
<dbReference type="Gene3D" id="2.60.300.12">
    <property type="entry name" value="HesB-like domain"/>
    <property type="match status" value="1"/>
</dbReference>
<dbReference type="EMBL" id="LT558119">
    <property type="protein sequence ID" value="SAM74758.1"/>
    <property type="molecule type" value="Genomic_DNA"/>
</dbReference>
<dbReference type="FunFam" id="2.60.300.12:FF:000001">
    <property type="entry name" value="Iron-binding protein IscA"/>
    <property type="match status" value="1"/>
</dbReference>
<feature type="compositionally biased region" description="Low complexity" evidence="4">
    <location>
        <begin position="77"/>
        <end position="88"/>
    </location>
</feature>
<dbReference type="AlphaFoldDB" id="A0A1K0GYU6"/>
<comment type="similarity">
    <text evidence="1">Belongs to the HesB/IscA family.</text>
</comment>
<name>A0A1K0GYU6_9BASI</name>
<dbReference type="Proteomes" id="UP000658997">
    <property type="component" value="Unassembled WGS sequence"/>
</dbReference>
<reference evidence="6" key="2">
    <citation type="submission" date="2016-04" db="EMBL/GenBank/DDBJ databases">
        <authorList>
            <person name="Evans L.H."/>
            <person name="Alamgir A."/>
            <person name="Owens N."/>
            <person name="Weber N.D."/>
            <person name="Virtaneva K."/>
            <person name="Barbian K."/>
            <person name="Babar A."/>
            <person name="Rosenke K."/>
        </authorList>
    </citation>
    <scope>NUCLEOTIDE SEQUENCE</scope>
    <source>
        <strain evidence="6">UB2112</strain>
    </source>
</reference>
<proteinExistence type="inferred from homology"/>
<dbReference type="PROSITE" id="PS01152">
    <property type="entry name" value="HESB"/>
    <property type="match status" value="1"/>
</dbReference>
<keyword evidence="9" id="KW-1185">Reference proteome</keyword>
<accession>A0A1K0GYU6</accession>
<dbReference type="GO" id="GO:0016226">
    <property type="term" value="P:iron-sulfur cluster assembly"/>
    <property type="evidence" value="ECO:0007669"/>
    <property type="project" value="InterPro"/>
</dbReference>
<evidence type="ECO:0000256" key="4">
    <source>
        <dbReference type="SAM" id="MobiDB-lite"/>
    </source>
</evidence>
<dbReference type="InterPro" id="IPR050322">
    <property type="entry name" value="Fe-S_cluster_asmbl/transfer"/>
</dbReference>
<feature type="domain" description="Core" evidence="5">
    <location>
        <begin position="240"/>
        <end position="342"/>
    </location>
</feature>
<dbReference type="InterPro" id="IPR000361">
    <property type="entry name" value="ATAP_core_dom"/>
</dbReference>
<evidence type="ECO:0000313" key="9">
    <source>
        <dbReference type="Proteomes" id="UP000658997"/>
    </source>
</evidence>
<evidence type="ECO:0000313" key="8">
    <source>
        <dbReference type="Proteomes" id="UP000179920"/>
    </source>
</evidence>
<dbReference type="PANTHER" id="PTHR10072">
    <property type="entry name" value="IRON-SULFUR CLUSTER ASSEMBLY PROTEIN"/>
    <property type="match status" value="1"/>
</dbReference>
<evidence type="ECO:0000256" key="3">
    <source>
        <dbReference type="ARBA" id="ARBA00071673"/>
    </source>
</evidence>
<evidence type="ECO:0000259" key="5">
    <source>
        <dbReference type="Pfam" id="PF01521"/>
    </source>
</evidence>
<dbReference type="InterPro" id="IPR017870">
    <property type="entry name" value="FeS_cluster_insertion_CS"/>
</dbReference>
<evidence type="ECO:0000256" key="2">
    <source>
        <dbReference type="ARBA" id="ARBA00054873"/>
    </source>
</evidence>
<dbReference type="OrthoDB" id="333486at2759"/>
<dbReference type="InterPro" id="IPR035903">
    <property type="entry name" value="HesB-like_dom_sf"/>
</dbReference>
<dbReference type="Proteomes" id="UP000179920">
    <property type="component" value="Chromosome III"/>
</dbReference>
<dbReference type="NCBIfam" id="TIGR00049">
    <property type="entry name" value="iron-sulfur cluster assembly accessory protein"/>
    <property type="match status" value="1"/>
</dbReference>
<feature type="compositionally biased region" description="Low complexity" evidence="4">
    <location>
        <begin position="170"/>
        <end position="180"/>
    </location>
</feature>
<comment type="function">
    <text evidence="2">Involved in the assembly of mitochondrial and cytoplasmic iron-sulfur proteins. Probably involved in the binding of an intermediate of Fe/S cluster assembly.</text>
</comment>